<comment type="caution">
    <text evidence="6">The sequence shown here is derived from an EMBL/GenBank/DDBJ whole genome shotgun (WGS) entry which is preliminary data.</text>
</comment>
<keyword evidence="1" id="KW-0328">Glycosyltransferase</keyword>
<dbReference type="PANTHER" id="PTHR45947:SF3">
    <property type="entry name" value="SULFOQUINOVOSYL TRANSFERASE SQD2"/>
    <property type="match status" value="1"/>
</dbReference>
<dbReference type="GO" id="GO:1901137">
    <property type="term" value="P:carbohydrate derivative biosynthetic process"/>
    <property type="evidence" value="ECO:0007669"/>
    <property type="project" value="UniProtKB-ARBA"/>
</dbReference>
<keyword evidence="7" id="KW-1185">Reference proteome</keyword>
<keyword evidence="2 6" id="KW-0808">Transferase</keyword>
<dbReference type="RefSeq" id="WP_179641568.1">
    <property type="nucleotide sequence ID" value="NZ_BAAAYY010000011.1"/>
</dbReference>
<dbReference type="EMBL" id="JACCCC010000001">
    <property type="protein sequence ID" value="NYE45328.1"/>
    <property type="molecule type" value="Genomic_DNA"/>
</dbReference>
<dbReference type="GO" id="GO:0016757">
    <property type="term" value="F:glycosyltransferase activity"/>
    <property type="evidence" value="ECO:0007669"/>
    <property type="project" value="UniProtKB-KW"/>
</dbReference>
<dbReference type="InterPro" id="IPR050194">
    <property type="entry name" value="Glycosyltransferase_grp1"/>
</dbReference>
<dbReference type="Proteomes" id="UP000589036">
    <property type="component" value="Unassembled WGS sequence"/>
</dbReference>
<dbReference type="InterPro" id="IPR028098">
    <property type="entry name" value="Glyco_trans_4-like_N"/>
</dbReference>
<evidence type="ECO:0000313" key="6">
    <source>
        <dbReference type="EMBL" id="NYE45328.1"/>
    </source>
</evidence>
<feature type="domain" description="Glycosyl transferase family 1" evidence="4">
    <location>
        <begin position="236"/>
        <end position="399"/>
    </location>
</feature>
<evidence type="ECO:0000256" key="2">
    <source>
        <dbReference type="ARBA" id="ARBA00022679"/>
    </source>
</evidence>
<name>A0A852TN13_9ACTN</name>
<accession>A0A852TN13</accession>
<feature type="domain" description="Glycosyltransferase subfamily 4-like N-terminal" evidence="5">
    <location>
        <begin position="43"/>
        <end position="220"/>
    </location>
</feature>
<dbReference type="Pfam" id="PF00534">
    <property type="entry name" value="Glycos_transf_1"/>
    <property type="match status" value="1"/>
</dbReference>
<gene>
    <name evidence="6" type="ORF">HDA32_000448</name>
</gene>
<dbReference type="Pfam" id="PF13439">
    <property type="entry name" value="Glyco_transf_4"/>
    <property type="match status" value="1"/>
</dbReference>
<evidence type="ECO:0000259" key="4">
    <source>
        <dbReference type="Pfam" id="PF00534"/>
    </source>
</evidence>
<sequence length="428" mass="46684">MAVTFLSSSKSRERTRRVPEQRARNGSGRLRVLIGTDTYPPDVNGAAYFTARLAHGLAGRDADVHVLCQSPDGPPGVDLCGGVTTHRLRSMPSLAHETLRLAVPAGTAGHVDRLLARLRPDVIHIQNHFVIGRMLLRAARRHAVPVVATNHFMPENLFNHLRVPAALHARVGALAWRDFTRVLAEVEHVTTPTRIAAQLLLDKGFVRPVEAVSCGIDLDRFRPAREEGADAAVRSRIRARFGLPDRPTAVFVGRLDEEKRIEDLISALPQVLVADAQLVLVGTGARRERLERLAADEGVADRVHFLGFVSGDELPLAYRVADVFAIAGIAELQSIATLEAMASGLPVVAADAMALPHLVQEGRNGYLYQPGNPEELAKYLTAILAAPEEAAAMGEASRAMAARHDHEASLTRFEQIYRDVARTGRRVR</sequence>
<dbReference type="PANTHER" id="PTHR45947">
    <property type="entry name" value="SULFOQUINOVOSYL TRANSFERASE SQD2"/>
    <property type="match status" value="1"/>
</dbReference>
<dbReference type="AlphaFoldDB" id="A0A852TN13"/>
<dbReference type="SUPFAM" id="SSF53756">
    <property type="entry name" value="UDP-Glycosyltransferase/glycogen phosphorylase"/>
    <property type="match status" value="1"/>
</dbReference>
<evidence type="ECO:0000256" key="3">
    <source>
        <dbReference type="SAM" id="MobiDB-lite"/>
    </source>
</evidence>
<evidence type="ECO:0000313" key="7">
    <source>
        <dbReference type="Proteomes" id="UP000589036"/>
    </source>
</evidence>
<feature type="region of interest" description="Disordered" evidence="3">
    <location>
        <begin position="1"/>
        <end position="25"/>
    </location>
</feature>
<dbReference type="Gene3D" id="3.40.50.2000">
    <property type="entry name" value="Glycogen Phosphorylase B"/>
    <property type="match status" value="2"/>
</dbReference>
<dbReference type="InterPro" id="IPR001296">
    <property type="entry name" value="Glyco_trans_1"/>
</dbReference>
<organism evidence="6 7">
    <name type="scientific">Spinactinospora alkalitolerans</name>
    <dbReference type="NCBI Taxonomy" id="687207"/>
    <lineage>
        <taxon>Bacteria</taxon>
        <taxon>Bacillati</taxon>
        <taxon>Actinomycetota</taxon>
        <taxon>Actinomycetes</taxon>
        <taxon>Streptosporangiales</taxon>
        <taxon>Nocardiopsidaceae</taxon>
        <taxon>Spinactinospora</taxon>
    </lineage>
</organism>
<evidence type="ECO:0000259" key="5">
    <source>
        <dbReference type="Pfam" id="PF13439"/>
    </source>
</evidence>
<reference evidence="6 7" key="1">
    <citation type="submission" date="2020-07" db="EMBL/GenBank/DDBJ databases">
        <title>Sequencing the genomes of 1000 actinobacteria strains.</title>
        <authorList>
            <person name="Klenk H.-P."/>
        </authorList>
    </citation>
    <scope>NUCLEOTIDE SEQUENCE [LARGE SCALE GENOMIC DNA]</scope>
    <source>
        <strain evidence="6 7">CXB654</strain>
    </source>
</reference>
<feature type="compositionally biased region" description="Basic and acidic residues" evidence="3">
    <location>
        <begin position="10"/>
        <end position="23"/>
    </location>
</feature>
<proteinExistence type="predicted"/>
<protein>
    <submittedName>
        <fullName evidence="6">Glycosyltransferase involved in cell wall biosynthesis</fullName>
    </submittedName>
</protein>
<evidence type="ECO:0000256" key="1">
    <source>
        <dbReference type="ARBA" id="ARBA00022676"/>
    </source>
</evidence>